<dbReference type="AlphaFoldDB" id="A0A9P8P628"/>
<sequence length="393" mass="43068">MYSSKAFFLSSVSATNLSSATILPSSSKYLAKTFSGSARPLKTMSKSLDFTSFLTVLRNSGTATNDFDGVQILRLQSSSFQSLLNWDVDSFEQWLNHLLKLLSRKLGRNINIIHNGLDVEWSLRVGGKNLLQLLSSNQNSVVSLRVGSDVNLVFALELVSEVLSNGSIEISTTKVFVISRSQNLEFSLLHSTNGDGVGRVANINEGDLLWRLLRKICLEHTISNSSSSNLVNDSDWVQASDLTSVSSSSSLLFSVPDRNSQTYICDVSLCFLDSGVFQFVQIHCLQLGRGELFLLTKISDLDGGLAILNDNWTSEVFLLDFKIWRVCVQSKNTLDVLHTVLQVGCLLCLTSLTDGSALHAKPNDGRGTSVGNFVHNHINSSVFCNSNNRAVVT</sequence>
<dbReference type="GeneID" id="70235449"/>
<name>A0A9P8P628_9ASCO</name>
<organism evidence="1 2">
    <name type="scientific">Ogataea philodendri</name>
    <dbReference type="NCBI Taxonomy" id="1378263"/>
    <lineage>
        <taxon>Eukaryota</taxon>
        <taxon>Fungi</taxon>
        <taxon>Dikarya</taxon>
        <taxon>Ascomycota</taxon>
        <taxon>Saccharomycotina</taxon>
        <taxon>Pichiomycetes</taxon>
        <taxon>Pichiales</taxon>
        <taxon>Pichiaceae</taxon>
        <taxon>Ogataea</taxon>
    </lineage>
</organism>
<keyword evidence="2" id="KW-1185">Reference proteome</keyword>
<evidence type="ECO:0000313" key="1">
    <source>
        <dbReference type="EMBL" id="KAH3666488.1"/>
    </source>
</evidence>
<reference evidence="1" key="1">
    <citation type="journal article" date="2021" name="Open Biol.">
        <title>Shared evolutionary footprints suggest mitochondrial oxidative damage underlies multiple complex I losses in fungi.</title>
        <authorList>
            <person name="Schikora-Tamarit M.A."/>
            <person name="Marcet-Houben M."/>
            <person name="Nosek J."/>
            <person name="Gabaldon T."/>
        </authorList>
    </citation>
    <scope>NUCLEOTIDE SEQUENCE</scope>
    <source>
        <strain evidence="1">CBS6075</strain>
    </source>
</reference>
<accession>A0A9P8P628</accession>
<evidence type="ECO:0000313" key="2">
    <source>
        <dbReference type="Proteomes" id="UP000769157"/>
    </source>
</evidence>
<dbReference type="RefSeq" id="XP_046061619.1">
    <property type="nucleotide sequence ID" value="XM_046204463.1"/>
</dbReference>
<dbReference type="Proteomes" id="UP000769157">
    <property type="component" value="Unassembled WGS sequence"/>
</dbReference>
<protein>
    <submittedName>
        <fullName evidence="1">Uncharacterized protein</fullName>
    </submittedName>
</protein>
<reference evidence="1" key="2">
    <citation type="submission" date="2021-01" db="EMBL/GenBank/DDBJ databases">
        <authorList>
            <person name="Schikora-Tamarit M.A."/>
        </authorList>
    </citation>
    <scope>NUCLEOTIDE SEQUENCE</scope>
    <source>
        <strain evidence="1">CBS6075</strain>
    </source>
</reference>
<dbReference type="InterPro" id="IPR019651">
    <property type="entry name" value="Glutamate_DH_NAD-spec"/>
</dbReference>
<dbReference type="EMBL" id="JAEUBE010000255">
    <property type="protein sequence ID" value="KAH3666488.1"/>
    <property type="molecule type" value="Genomic_DNA"/>
</dbReference>
<gene>
    <name evidence="1" type="ORF">OGAPHI_003484</name>
</gene>
<dbReference type="Pfam" id="PF10712">
    <property type="entry name" value="NAD-GH"/>
    <property type="match status" value="1"/>
</dbReference>
<proteinExistence type="predicted"/>
<comment type="caution">
    <text evidence="1">The sequence shown here is derived from an EMBL/GenBank/DDBJ whole genome shotgun (WGS) entry which is preliminary data.</text>
</comment>